<dbReference type="AlphaFoldDB" id="A0A0B6AIE0"/>
<feature type="chain" id="PRO_5038989859" evidence="1">
    <location>
        <begin position="20"/>
        <end position="127"/>
    </location>
</feature>
<reference evidence="3 4" key="1">
    <citation type="journal article" date="2015" name="Genome Announc.">
        <title>Complete genome sequences for 35 biothreat assay-relevant bacillus species.</title>
        <authorList>
            <person name="Johnson S.L."/>
            <person name="Daligault H.E."/>
            <person name="Davenport K.W."/>
            <person name="Jaissle J."/>
            <person name="Frey K.G."/>
            <person name="Ladner J.T."/>
            <person name="Broomall S.M."/>
            <person name="Bishop-Lilly K.A."/>
            <person name="Bruce D.C."/>
            <person name="Gibbons H.S."/>
            <person name="Coyne S.R."/>
            <person name="Lo C.C."/>
            <person name="Meincke L."/>
            <person name="Munk A.C."/>
            <person name="Koroleva G.I."/>
            <person name="Rosenzweig C.N."/>
            <person name="Palacios G.F."/>
            <person name="Redden C.L."/>
            <person name="Minogue T.D."/>
            <person name="Chain P.S."/>
        </authorList>
    </citation>
    <scope>NUCLEOTIDE SEQUENCE [LARGE SCALE GENOMIC DNA]</scope>
    <source>
        <strain evidence="4">ATCC 14581 / DSM 32 / JCM 2506 / NBRC 15308 / NCIMB 9376 / NCTC 10342 / NRRL B-14308 / VKM B-512</strain>
    </source>
</reference>
<dbReference type="HOGENOM" id="CLU_141469_0_0_9"/>
<dbReference type="EMBL" id="CP009920">
    <property type="protein sequence ID" value="AJI20812.1"/>
    <property type="molecule type" value="Genomic_DNA"/>
</dbReference>
<accession>A0A0B6AIE0</accession>
<dbReference type="Proteomes" id="UP000031829">
    <property type="component" value="Chromosome"/>
</dbReference>
<evidence type="ECO:0000256" key="1">
    <source>
        <dbReference type="SAM" id="SignalP"/>
    </source>
</evidence>
<dbReference type="InterPro" id="IPR032693">
    <property type="entry name" value="YtkA-like_dom"/>
</dbReference>
<feature type="signal peptide" evidence="1">
    <location>
        <begin position="1"/>
        <end position="19"/>
    </location>
</feature>
<sequence>MKKLSIVLFVLMIAIVGCSKGNDSSSKEVKGTIEVPESIQANEQVKLKVLVTQGDKKVENADDVQFQVEKEGYINQEMTKAPHEGKGVYSTDYTFKEEGEYMITAHVTVDGDMKMFTKKVEVGKSKE</sequence>
<dbReference type="KEGG" id="bmeg:BG04_427"/>
<dbReference type="Pfam" id="PF13115">
    <property type="entry name" value="YtkA"/>
    <property type="match status" value="1"/>
</dbReference>
<dbReference type="InterPro" id="IPR013783">
    <property type="entry name" value="Ig-like_fold"/>
</dbReference>
<dbReference type="Gene3D" id="2.60.40.10">
    <property type="entry name" value="Immunoglobulins"/>
    <property type="match status" value="1"/>
</dbReference>
<evidence type="ECO:0000313" key="3">
    <source>
        <dbReference type="EMBL" id="AJI20812.1"/>
    </source>
</evidence>
<name>A0A0B6AIE0_PRIM2</name>
<dbReference type="PROSITE" id="PS51257">
    <property type="entry name" value="PROKAR_LIPOPROTEIN"/>
    <property type="match status" value="1"/>
</dbReference>
<evidence type="ECO:0000259" key="2">
    <source>
        <dbReference type="Pfam" id="PF13115"/>
    </source>
</evidence>
<dbReference type="GeneID" id="93643934"/>
<gene>
    <name evidence="3" type="ORF">BG04_427</name>
</gene>
<evidence type="ECO:0000313" key="4">
    <source>
        <dbReference type="Proteomes" id="UP000031829"/>
    </source>
</evidence>
<organism evidence="3 4">
    <name type="scientific">Priestia megaterium (strain ATCC 14581 / DSM 32 / CCUG 1817 / JCM 2506 / NBRC 15308 / NCIMB 9376 / NCTC 10342 / NRRL B-14308 / VKM B-512 / Ford 19)</name>
    <name type="common">Bacillus megaterium</name>
    <dbReference type="NCBI Taxonomy" id="1348623"/>
    <lineage>
        <taxon>Bacteria</taxon>
        <taxon>Bacillati</taxon>
        <taxon>Bacillota</taxon>
        <taxon>Bacilli</taxon>
        <taxon>Bacillales</taxon>
        <taxon>Bacillaceae</taxon>
        <taxon>Priestia</taxon>
    </lineage>
</organism>
<keyword evidence="1" id="KW-0732">Signal</keyword>
<protein>
    <submittedName>
        <fullName evidence="3">YtkA-like family protein</fullName>
    </submittedName>
</protein>
<proteinExistence type="predicted"/>
<feature type="domain" description="YtkA-like" evidence="2">
    <location>
        <begin position="25"/>
        <end position="106"/>
    </location>
</feature>
<dbReference type="RefSeq" id="WP_034650105.1">
    <property type="nucleotide sequence ID" value="NZ_BCVB01000006.1"/>
</dbReference>